<evidence type="ECO:0000256" key="3">
    <source>
        <dbReference type="ARBA" id="ARBA00017941"/>
    </source>
</evidence>
<accession>A0A9J6P903</accession>
<reference evidence="9" key="2">
    <citation type="submission" date="2021-04" db="EMBL/GenBank/DDBJ databases">
        <authorList>
            <person name="Dong X."/>
        </authorList>
    </citation>
    <scope>NUCLEOTIDE SEQUENCE</scope>
    <source>
        <strain evidence="9">ZWT</strain>
    </source>
</reference>
<dbReference type="PROSITE" id="PS00588">
    <property type="entry name" value="FLAGELLA_BB_ROD"/>
    <property type="match status" value="1"/>
</dbReference>
<keyword evidence="10" id="KW-1185">Reference proteome</keyword>
<dbReference type="Pfam" id="PF06429">
    <property type="entry name" value="Flg_bbr_C"/>
    <property type="match status" value="1"/>
</dbReference>
<dbReference type="InterPro" id="IPR001444">
    <property type="entry name" value="Flag_bb_rod_N"/>
</dbReference>
<dbReference type="PANTHER" id="PTHR30435">
    <property type="entry name" value="FLAGELLAR PROTEIN"/>
    <property type="match status" value="1"/>
</dbReference>
<keyword evidence="9" id="KW-0282">Flagellum</keyword>
<keyword evidence="9" id="KW-0969">Cilium</keyword>
<comment type="similarity">
    <text evidence="2">Belongs to the flagella basal body rod proteins family.</text>
</comment>
<keyword evidence="4 6" id="KW-0975">Bacterial flagellum</keyword>
<feature type="domain" description="Flagellar basal body rod protein N-terminal" evidence="7">
    <location>
        <begin position="8"/>
        <end position="36"/>
    </location>
</feature>
<evidence type="ECO:0000313" key="10">
    <source>
        <dbReference type="Proteomes" id="UP001056429"/>
    </source>
</evidence>
<evidence type="ECO:0000256" key="1">
    <source>
        <dbReference type="ARBA" id="ARBA00004117"/>
    </source>
</evidence>
<dbReference type="EMBL" id="JAGSOJ010000007">
    <property type="protein sequence ID" value="MCM1992644.1"/>
    <property type="molecule type" value="Genomic_DNA"/>
</dbReference>
<evidence type="ECO:0000256" key="2">
    <source>
        <dbReference type="ARBA" id="ARBA00009677"/>
    </source>
</evidence>
<evidence type="ECO:0000259" key="8">
    <source>
        <dbReference type="Pfam" id="PF06429"/>
    </source>
</evidence>
<sequence>MSNAFSGMRISASGLAAERLRMDLIASNIANANTTRGADGKPYRRKVAVFNEYMKDEMGKNGEMKEELMGVRATEVVEDQSPFRSVYDPSHPDADDEGYVLMPNVNHLNEMADLMMANRAFEANMTCIEAQKQMFSKSLEIGR</sequence>
<reference evidence="9" key="1">
    <citation type="journal article" date="2021" name="mSystems">
        <title>Bacteria and Archaea Synergistically Convert Glycine Betaine to Biogenic Methane in the Formosa Cold Seep of the South China Sea.</title>
        <authorList>
            <person name="Li L."/>
            <person name="Zhang W."/>
            <person name="Zhang S."/>
            <person name="Song L."/>
            <person name="Sun Q."/>
            <person name="Zhang H."/>
            <person name="Xiang H."/>
            <person name="Dong X."/>
        </authorList>
    </citation>
    <scope>NUCLEOTIDE SEQUENCE</scope>
    <source>
        <strain evidence="9">ZWT</strain>
    </source>
</reference>
<evidence type="ECO:0000313" key="9">
    <source>
        <dbReference type="EMBL" id="MCM1992644.1"/>
    </source>
</evidence>
<comment type="caution">
    <text evidence="9">The sequence shown here is derived from an EMBL/GenBank/DDBJ whole genome shotgun (WGS) entry which is preliminary data.</text>
</comment>
<feature type="domain" description="Flagellar basal-body/hook protein C-terminal" evidence="8">
    <location>
        <begin position="97"/>
        <end position="139"/>
    </location>
</feature>
<comment type="subunit">
    <text evidence="5 6">The basal body constitutes a major portion of the flagellar organelle and consists of four rings (L,P,S, and M) mounted on a central rod. The rod consists of about 26 subunits of FlgG in the distal portion, and FlgB, FlgC and FlgF are thought to build up the proximal portion of the rod with about 6 subunits each.</text>
</comment>
<protein>
    <recommendedName>
        <fullName evidence="3 6">Flagellar basal-body rod protein FlgC</fullName>
    </recommendedName>
</protein>
<evidence type="ECO:0000256" key="5">
    <source>
        <dbReference type="ARBA" id="ARBA00025933"/>
    </source>
</evidence>
<dbReference type="InterPro" id="IPR019776">
    <property type="entry name" value="Flagellar_basal_body_rod_CS"/>
</dbReference>
<keyword evidence="9" id="KW-0966">Cell projection</keyword>
<proteinExistence type="inferred from homology"/>
<organism evidence="9 10">
    <name type="scientific">Oceanirhabdus seepicola</name>
    <dbReference type="NCBI Taxonomy" id="2828781"/>
    <lineage>
        <taxon>Bacteria</taxon>
        <taxon>Bacillati</taxon>
        <taxon>Bacillota</taxon>
        <taxon>Clostridia</taxon>
        <taxon>Eubacteriales</taxon>
        <taxon>Clostridiaceae</taxon>
        <taxon>Oceanirhabdus</taxon>
    </lineage>
</organism>
<dbReference type="NCBIfam" id="TIGR01395">
    <property type="entry name" value="FlgC"/>
    <property type="match status" value="1"/>
</dbReference>
<dbReference type="InterPro" id="IPR010930">
    <property type="entry name" value="Flg_bb/hook_C_dom"/>
</dbReference>
<dbReference type="GO" id="GO:0030694">
    <property type="term" value="C:bacterial-type flagellum basal body, rod"/>
    <property type="evidence" value="ECO:0007669"/>
    <property type="project" value="UniProtKB-UniRule"/>
</dbReference>
<evidence type="ECO:0000259" key="7">
    <source>
        <dbReference type="Pfam" id="PF00460"/>
    </source>
</evidence>
<dbReference type="Pfam" id="PF00460">
    <property type="entry name" value="Flg_bb_rod"/>
    <property type="match status" value="1"/>
</dbReference>
<dbReference type="Proteomes" id="UP001056429">
    <property type="component" value="Unassembled WGS sequence"/>
</dbReference>
<dbReference type="PANTHER" id="PTHR30435:SF2">
    <property type="entry name" value="FLAGELLAR BASAL-BODY ROD PROTEIN FLGC"/>
    <property type="match status" value="1"/>
</dbReference>
<evidence type="ECO:0000256" key="6">
    <source>
        <dbReference type="RuleBase" id="RU362062"/>
    </source>
</evidence>
<dbReference type="RefSeq" id="WP_250861818.1">
    <property type="nucleotide sequence ID" value="NZ_JAGSOJ010000007.1"/>
</dbReference>
<dbReference type="AlphaFoldDB" id="A0A9J6P903"/>
<evidence type="ECO:0000256" key="4">
    <source>
        <dbReference type="ARBA" id="ARBA00023143"/>
    </source>
</evidence>
<dbReference type="GO" id="GO:0071978">
    <property type="term" value="P:bacterial-type flagellum-dependent swarming motility"/>
    <property type="evidence" value="ECO:0007669"/>
    <property type="project" value="TreeGrafter"/>
</dbReference>
<name>A0A9J6P903_9CLOT</name>
<comment type="subcellular location">
    <subcellularLocation>
        <location evidence="1 6">Bacterial flagellum basal body</location>
    </subcellularLocation>
</comment>
<gene>
    <name evidence="9" type="primary">flgC</name>
    <name evidence="9" type="ORF">KDK92_23255</name>
</gene>
<dbReference type="InterPro" id="IPR006299">
    <property type="entry name" value="FlgC"/>
</dbReference>